<evidence type="ECO:0000313" key="3">
    <source>
        <dbReference type="Proteomes" id="UP000070700"/>
    </source>
</evidence>
<dbReference type="InParanoid" id="A0A132BBI5"/>
<feature type="region of interest" description="Disordered" evidence="1">
    <location>
        <begin position="149"/>
        <end position="169"/>
    </location>
</feature>
<dbReference type="Proteomes" id="UP000070700">
    <property type="component" value="Unassembled WGS sequence"/>
</dbReference>
<organism evidence="2 3">
    <name type="scientific">Mollisia scopiformis</name>
    <name type="common">Conifer needle endophyte fungus</name>
    <name type="synonym">Phialocephala scopiformis</name>
    <dbReference type="NCBI Taxonomy" id="149040"/>
    <lineage>
        <taxon>Eukaryota</taxon>
        <taxon>Fungi</taxon>
        <taxon>Dikarya</taxon>
        <taxon>Ascomycota</taxon>
        <taxon>Pezizomycotina</taxon>
        <taxon>Leotiomycetes</taxon>
        <taxon>Helotiales</taxon>
        <taxon>Mollisiaceae</taxon>
        <taxon>Mollisia</taxon>
    </lineage>
</organism>
<dbReference type="GeneID" id="28816146"/>
<evidence type="ECO:0000256" key="1">
    <source>
        <dbReference type="SAM" id="MobiDB-lite"/>
    </source>
</evidence>
<sequence length="308" mass="34191">MNLLAGIAEAQLHRQAAINRPSGKSFPSIEIHGVPLASDSDITAWGYAFEHNIDYDDDEPIEFWKAQLALRGFFSRGSNLAALKQRLRNANTNEKDMGLFDTYMEAVQARAQGKEHKANDRLADNRPPPAAIPAVASRPSRLAIPALPSAAPRPTLASQSAAPSRPQLEVAHRLPPSVNTRLEGFIVNRRLAENGIEAIYNGILTLNQNLLFVEHRLILAMSWMEDNSTARIQNSWITNENTPILPIIDLQTGQYYPGFPQDVATIDSWNGANCNDFLATLRVPPQAIPHALKARQKLIKQKIGLRMW</sequence>
<protein>
    <submittedName>
        <fullName evidence="2">Uncharacterized protein</fullName>
    </submittedName>
</protein>
<dbReference type="KEGG" id="psco:LY89DRAFT_276619"/>
<dbReference type="RefSeq" id="XP_018064093.1">
    <property type="nucleotide sequence ID" value="XM_018206420.1"/>
</dbReference>
<evidence type="ECO:0000313" key="2">
    <source>
        <dbReference type="EMBL" id="KUJ09738.1"/>
    </source>
</evidence>
<accession>A0A132BBI5</accession>
<feature type="region of interest" description="Disordered" evidence="1">
    <location>
        <begin position="110"/>
        <end position="135"/>
    </location>
</feature>
<dbReference type="AlphaFoldDB" id="A0A132BBI5"/>
<proteinExistence type="predicted"/>
<reference evidence="2 3" key="1">
    <citation type="submission" date="2015-10" db="EMBL/GenBank/DDBJ databases">
        <title>Full genome of DAOMC 229536 Phialocephala scopiformis, a fungal endophyte of spruce producing the potent anti-insectan compound rugulosin.</title>
        <authorList>
            <consortium name="DOE Joint Genome Institute"/>
            <person name="Walker A.K."/>
            <person name="Frasz S.L."/>
            <person name="Seifert K.A."/>
            <person name="Miller J.D."/>
            <person name="Mondo S.J."/>
            <person name="Labutti K."/>
            <person name="Lipzen A."/>
            <person name="Dockter R."/>
            <person name="Kennedy M."/>
            <person name="Grigoriev I.V."/>
            <person name="Spatafora J.W."/>
        </authorList>
    </citation>
    <scope>NUCLEOTIDE SEQUENCE [LARGE SCALE GENOMIC DNA]</scope>
    <source>
        <strain evidence="2 3">CBS 120377</strain>
    </source>
</reference>
<name>A0A132BBI5_MOLSC</name>
<dbReference type="OrthoDB" id="3559279at2759"/>
<feature type="compositionally biased region" description="Basic and acidic residues" evidence="1">
    <location>
        <begin position="112"/>
        <end position="124"/>
    </location>
</feature>
<keyword evidence="3" id="KW-1185">Reference proteome</keyword>
<dbReference type="EMBL" id="KQ947431">
    <property type="protein sequence ID" value="KUJ09738.1"/>
    <property type="molecule type" value="Genomic_DNA"/>
</dbReference>
<gene>
    <name evidence="2" type="ORF">LY89DRAFT_276619</name>
</gene>